<feature type="domain" description="Amine oxidase" evidence="2">
    <location>
        <begin position="43"/>
        <end position="278"/>
    </location>
</feature>
<dbReference type="Proteomes" id="UP000184546">
    <property type="component" value="Unassembled WGS sequence"/>
</dbReference>
<evidence type="ECO:0000256" key="1">
    <source>
        <dbReference type="SAM" id="SignalP"/>
    </source>
</evidence>
<feature type="signal peptide" evidence="1">
    <location>
        <begin position="1"/>
        <end position="22"/>
    </location>
</feature>
<evidence type="ECO:0000313" key="3">
    <source>
        <dbReference type="EMBL" id="OJJ98359.1"/>
    </source>
</evidence>
<dbReference type="Gene3D" id="3.30.70.1990">
    <property type="match status" value="1"/>
</dbReference>
<dbReference type="RefSeq" id="XP_020054699.1">
    <property type="nucleotide sequence ID" value="XM_020203716.1"/>
</dbReference>
<proteinExistence type="predicted"/>
<gene>
    <name evidence="3" type="ORF">ASPACDRAFT_61875</name>
</gene>
<dbReference type="InterPro" id="IPR050281">
    <property type="entry name" value="Flavin_monoamine_oxidase"/>
</dbReference>
<organism evidence="3 4">
    <name type="scientific">Aspergillus aculeatus (strain ATCC 16872 / CBS 172.66 / WB 5094)</name>
    <dbReference type="NCBI Taxonomy" id="690307"/>
    <lineage>
        <taxon>Eukaryota</taxon>
        <taxon>Fungi</taxon>
        <taxon>Dikarya</taxon>
        <taxon>Ascomycota</taxon>
        <taxon>Pezizomycotina</taxon>
        <taxon>Eurotiomycetes</taxon>
        <taxon>Eurotiomycetidae</taxon>
        <taxon>Eurotiales</taxon>
        <taxon>Aspergillaceae</taxon>
        <taxon>Aspergillus</taxon>
        <taxon>Aspergillus subgen. Circumdati</taxon>
    </lineage>
</organism>
<keyword evidence="4" id="KW-1185">Reference proteome</keyword>
<reference evidence="4" key="1">
    <citation type="journal article" date="2017" name="Genome Biol.">
        <title>Comparative genomics reveals high biological diversity and specific adaptations in the industrially and medically important fungal genus Aspergillus.</title>
        <authorList>
            <person name="de Vries R.P."/>
            <person name="Riley R."/>
            <person name="Wiebenga A."/>
            <person name="Aguilar-Osorio G."/>
            <person name="Amillis S."/>
            <person name="Uchima C.A."/>
            <person name="Anderluh G."/>
            <person name="Asadollahi M."/>
            <person name="Askin M."/>
            <person name="Barry K."/>
            <person name="Battaglia E."/>
            <person name="Bayram O."/>
            <person name="Benocci T."/>
            <person name="Braus-Stromeyer S.A."/>
            <person name="Caldana C."/>
            <person name="Canovas D."/>
            <person name="Cerqueira G.C."/>
            <person name="Chen F."/>
            <person name="Chen W."/>
            <person name="Choi C."/>
            <person name="Clum A."/>
            <person name="Dos Santos R.A."/>
            <person name="Damasio A.R."/>
            <person name="Diallinas G."/>
            <person name="Emri T."/>
            <person name="Fekete E."/>
            <person name="Flipphi M."/>
            <person name="Freyberg S."/>
            <person name="Gallo A."/>
            <person name="Gournas C."/>
            <person name="Habgood R."/>
            <person name="Hainaut M."/>
            <person name="Harispe M.L."/>
            <person name="Henrissat B."/>
            <person name="Hilden K.S."/>
            <person name="Hope R."/>
            <person name="Hossain A."/>
            <person name="Karabika E."/>
            <person name="Karaffa L."/>
            <person name="Karanyi Z."/>
            <person name="Krasevec N."/>
            <person name="Kuo A."/>
            <person name="Kusch H."/>
            <person name="LaButti K."/>
            <person name="Lagendijk E.L."/>
            <person name="Lapidus A."/>
            <person name="Levasseur A."/>
            <person name="Lindquist E."/>
            <person name="Lipzen A."/>
            <person name="Logrieco A.F."/>
            <person name="MacCabe A."/>
            <person name="Maekelae M.R."/>
            <person name="Malavazi I."/>
            <person name="Melin P."/>
            <person name="Meyer V."/>
            <person name="Mielnichuk N."/>
            <person name="Miskei M."/>
            <person name="Molnar A.P."/>
            <person name="Mule G."/>
            <person name="Ngan C.Y."/>
            <person name="Orejas M."/>
            <person name="Orosz E."/>
            <person name="Ouedraogo J.P."/>
            <person name="Overkamp K.M."/>
            <person name="Park H.-S."/>
            <person name="Perrone G."/>
            <person name="Piumi F."/>
            <person name="Punt P.J."/>
            <person name="Ram A.F."/>
            <person name="Ramon A."/>
            <person name="Rauscher S."/>
            <person name="Record E."/>
            <person name="Riano-Pachon D.M."/>
            <person name="Robert V."/>
            <person name="Roehrig J."/>
            <person name="Ruller R."/>
            <person name="Salamov A."/>
            <person name="Salih N.S."/>
            <person name="Samson R.A."/>
            <person name="Sandor E."/>
            <person name="Sanguinetti M."/>
            <person name="Schuetze T."/>
            <person name="Sepcic K."/>
            <person name="Shelest E."/>
            <person name="Sherlock G."/>
            <person name="Sophianopoulou V."/>
            <person name="Squina F.M."/>
            <person name="Sun H."/>
            <person name="Susca A."/>
            <person name="Todd R.B."/>
            <person name="Tsang A."/>
            <person name="Unkles S.E."/>
            <person name="van de Wiele N."/>
            <person name="van Rossen-Uffink D."/>
            <person name="Oliveira J.V."/>
            <person name="Vesth T.C."/>
            <person name="Visser J."/>
            <person name="Yu J.-H."/>
            <person name="Zhou M."/>
            <person name="Andersen M.R."/>
            <person name="Archer D.B."/>
            <person name="Baker S.E."/>
            <person name="Benoit I."/>
            <person name="Brakhage A.A."/>
            <person name="Braus G.H."/>
            <person name="Fischer R."/>
            <person name="Frisvad J.C."/>
            <person name="Goldman G.H."/>
            <person name="Houbraken J."/>
            <person name="Oakley B."/>
            <person name="Pocsi I."/>
            <person name="Scazzocchio C."/>
            <person name="Seiboth B."/>
            <person name="vanKuyk P.A."/>
            <person name="Wortman J."/>
            <person name="Dyer P.S."/>
            <person name="Grigoriev I.V."/>
        </authorList>
    </citation>
    <scope>NUCLEOTIDE SEQUENCE [LARGE SCALE GENOMIC DNA]</scope>
    <source>
        <strain evidence="4">ATCC 16872 / CBS 172.66 / WB 5094</strain>
    </source>
</reference>
<dbReference type="Gene3D" id="1.10.405.20">
    <property type="match status" value="1"/>
</dbReference>
<feature type="chain" id="PRO_5012363553" description="Amine oxidase domain-containing protein" evidence="1">
    <location>
        <begin position="23"/>
        <end position="458"/>
    </location>
</feature>
<dbReference type="Gene3D" id="3.50.50.60">
    <property type="entry name" value="FAD/NAD(P)-binding domain"/>
    <property type="match status" value="1"/>
</dbReference>
<dbReference type="EMBL" id="KV878980">
    <property type="protein sequence ID" value="OJJ98359.1"/>
    <property type="molecule type" value="Genomic_DNA"/>
</dbReference>
<dbReference type="OrthoDB" id="68575at2759"/>
<dbReference type="OMA" id="LTWAPDY"/>
<evidence type="ECO:0000313" key="4">
    <source>
        <dbReference type="Proteomes" id="UP000184546"/>
    </source>
</evidence>
<dbReference type="GO" id="GO:0016491">
    <property type="term" value="F:oxidoreductase activity"/>
    <property type="evidence" value="ECO:0007669"/>
    <property type="project" value="InterPro"/>
</dbReference>
<dbReference type="AlphaFoldDB" id="A0A1L9WQA4"/>
<dbReference type="InterPro" id="IPR002937">
    <property type="entry name" value="Amino_oxidase"/>
</dbReference>
<protein>
    <recommendedName>
        <fullName evidence="2">Amine oxidase domain-containing protein</fullName>
    </recommendedName>
</protein>
<keyword evidence="1" id="KW-0732">Signal</keyword>
<dbReference type="VEuPathDB" id="FungiDB:ASPACDRAFT_61875"/>
<dbReference type="PANTHER" id="PTHR10742">
    <property type="entry name" value="FLAVIN MONOAMINE OXIDASE"/>
    <property type="match status" value="1"/>
</dbReference>
<dbReference type="Pfam" id="PF01593">
    <property type="entry name" value="Amino_oxidase"/>
    <property type="match status" value="1"/>
</dbReference>
<name>A0A1L9WQA4_ASPA1</name>
<dbReference type="SUPFAM" id="SSF51905">
    <property type="entry name" value="FAD/NAD(P)-binding domain"/>
    <property type="match status" value="1"/>
</dbReference>
<dbReference type="PANTHER" id="PTHR10742:SF419">
    <property type="entry name" value="AMINE OXIDASE DOMAIN-CONTAINING PROTEIN-RELATED"/>
    <property type="match status" value="1"/>
</dbReference>
<dbReference type="GeneID" id="30977530"/>
<accession>A0A1L9WQA4</accession>
<dbReference type="InterPro" id="IPR036188">
    <property type="entry name" value="FAD/NAD-bd_sf"/>
</dbReference>
<evidence type="ECO:0000259" key="2">
    <source>
        <dbReference type="Pfam" id="PF01593"/>
    </source>
</evidence>
<sequence>MMAIAFSLFGLFSCLLGAGADAASETSTRDVVIVGGGSTGTYAAIRLKDLGKSFVVVERSNRLGGHAETFYPANHTPINYGVEGLFNTSATRAYLHRLNVTYEVRVPASSTDQYLNLRTGARVQVEPFDEQQVLKPYLDAIAQFPFLSDGVYDLPDPVPEDLLLPFGDFVKKYHLEDTILPNINHGCGDILRTMTLYHVQYLGIPHAKALGEGYIRPVNGMAEIYARAAKELAPHLLFRTTIRSVRRTHNGVEVTVHHANGTARLIRANQLLLTIPVTLENLRNIIDLDAHESDLFARWRHQTYYAALINNTGLVEGVNFLNIDPDNPLAVPYEPFIWRIDAQRVPGYRTIKLVGNQSFSASDARQLLVETFARLRAQGTFPTARKPQIVTWGDHTPATMSVSANEIRDGFYSELYGLQGRHRTFYTGLSWASDYSTLLWGYTDTVIEQMRAAWGQAM</sequence>